<comment type="caution">
    <text evidence="5">The sequence shown here is derived from an EMBL/GenBank/DDBJ whole genome shotgun (WGS) entry which is preliminary data.</text>
</comment>
<evidence type="ECO:0000259" key="4">
    <source>
        <dbReference type="PROSITE" id="PS50977"/>
    </source>
</evidence>
<evidence type="ECO:0000256" key="1">
    <source>
        <dbReference type="ARBA" id="ARBA00023125"/>
    </source>
</evidence>
<gene>
    <name evidence="5" type="ORF">C7B77_23790</name>
</gene>
<dbReference type="Pfam" id="PF00440">
    <property type="entry name" value="TetR_N"/>
    <property type="match status" value="1"/>
</dbReference>
<dbReference type="PANTHER" id="PTHR33293:SF1">
    <property type="entry name" value="INSERTION ELEMENT IS1 1 PROTEIN INSB-RELATED"/>
    <property type="match status" value="1"/>
</dbReference>
<protein>
    <recommendedName>
        <fullName evidence="4">HTH tetR-type domain-containing protein</fullName>
    </recommendedName>
</protein>
<dbReference type="PROSITE" id="PS50977">
    <property type="entry name" value="HTH_TETR_2"/>
    <property type="match status" value="1"/>
</dbReference>
<dbReference type="OrthoDB" id="9783238at2"/>
<dbReference type="Pfam" id="PF17918">
    <property type="entry name" value="TetR_C_15"/>
    <property type="match status" value="1"/>
</dbReference>
<dbReference type="InterPro" id="IPR009057">
    <property type="entry name" value="Homeodomain-like_sf"/>
</dbReference>
<dbReference type="EMBL" id="PVWO01000439">
    <property type="protein sequence ID" value="PSB48589.1"/>
    <property type="molecule type" value="Genomic_DNA"/>
</dbReference>
<dbReference type="AlphaFoldDB" id="A0A2T1FUF2"/>
<feature type="DNA-binding region" description="H-T-H motif" evidence="2">
    <location>
        <begin position="46"/>
        <end position="65"/>
    </location>
</feature>
<evidence type="ECO:0000256" key="2">
    <source>
        <dbReference type="PROSITE-ProRule" id="PRU00335"/>
    </source>
</evidence>
<keyword evidence="1 2" id="KW-0238">DNA-binding</keyword>
<sequence>MSKSSSLSSDKTLRRQPQQQRGKQRVEKILIAAAEVFAEAGFAAATIQQIADRANTAVGSIYQFFPDKLAIFNALFVEHLRLTECIEADFFAQKIDRPLDRGISEYIDAYAIYFEEPIPRCVVVQYYLQPIGGMETMMTDLPNLQSISYKRHANFYRQRNPNLSEAKSELLSEVAHNIVQGLVPNTLRRDEKYRQAIYAEIKDVLYGYLNPHIGDHLLPVSNQLMMCPDCQSDRIAKNGRQQGKQRYICRGCGRQFLDRYTQRGYPLEVRQRCLDLHAQGIGFREIERQTGVDCNTVINWVKSLELKSVEIEA</sequence>
<feature type="domain" description="HTH tetR-type" evidence="4">
    <location>
        <begin position="23"/>
        <end position="83"/>
    </location>
</feature>
<dbReference type="GO" id="GO:0003677">
    <property type="term" value="F:DNA binding"/>
    <property type="evidence" value="ECO:0007669"/>
    <property type="project" value="UniProtKB-UniRule"/>
</dbReference>
<evidence type="ECO:0000313" key="5">
    <source>
        <dbReference type="EMBL" id="PSB48589.1"/>
    </source>
</evidence>
<dbReference type="InterPro" id="IPR041669">
    <property type="entry name" value="TetR_C_15"/>
</dbReference>
<proteinExistence type="predicted"/>
<evidence type="ECO:0000313" key="6">
    <source>
        <dbReference type="Proteomes" id="UP000238937"/>
    </source>
</evidence>
<evidence type="ECO:0000256" key="3">
    <source>
        <dbReference type="SAM" id="MobiDB-lite"/>
    </source>
</evidence>
<dbReference type="SUPFAM" id="SSF46689">
    <property type="entry name" value="Homeodomain-like"/>
    <property type="match status" value="2"/>
</dbReference>
<keyword evidence="6" id="KW-1185">Reference proteome</keyword>
<dbReference type="PRINTS" id="PR00455">
    <property type="entry name" value="HTHTETR"/>
</dbReference>
<reference evidence="5 6" key="1">
    <citation type="submission" date="2018-03" db="EMBL/GenBank/DDBJ databases">
        <title>The ancient ancestry and fast evolution of plastids.</title>
        <authorList>
            <person name="Moore K.R."/>
            <person name="Magnabosco C."/>
            <person name="Momper L."/>
            <person name="Gold D.A."/>
            <person name="Bosak T."/>
            <person name="Fournier G.P."/>
        </authorList>
    </citation>
    <scope>NUCLEOTIDE SEQUENCE [LARGE SCALE GENOMIC DNA]</scope>
    <source>
        <strain evidence="5 6">CCALA 037</strain>
    </source>
</reference>
<dbReference type="Proteomes" id="UP000238937">
    <property type="component" value="Unassembled WGS sequence"/>
</dbReference>
<dbReference type="RefSeq" id="WP_106310750.1">
    <property type="nucleotide sequence ID" value="NZ_PVWO01000439.1"/>
</dbReference>
<dbReference type="Gene3D" id="1.10.357.10">
    <property type="entry name" value="Tetracycline Repressor, domain 2"/>
    <property type="match status" value="1"/>
</dbReference>
<dbReference type="InterPro" id="IPR001647">
    <property type="entry name" value="HTH_TetR"/>
</dbReference>
<name>A0A2T1FUF2_9CYAN</name>
<accession>A0A2T1FUF2</accession>
<feature type="region of interest" description="Disordered" evidence="3">
    <location>
        <begin position="1"/>
        <end position="21"/>
    </location>
</feature>
<dbReference type="InterPro" id="IPR051354">
    <property type="entry name" value="Transposase_27_IS1"/>
</dbReference>
<organism evidence="5 6">
    <name type="scientific">Chamaesiphon polymorphus CCALA 037</name>
    <dbReference type="NCBI Taxonomy" id="2107692"/>
    <lineage>
        <taxon>Bacteria</taxon>
        <taxon>Bacillati</taxon>
        <taxon>Cyanobacteriota</taxon>
        <taxon>Cyanophyceae</taxon>
        <taxon>Gomontiellales</taxon>
        <taxon>Chamaesiphonaceae</taxon>
        <taxon>Chamaesiphon</taxon>
    </lineage>
</organism>
<dbReference type="PANTHER" id="PTHR33293">
    <property type="entry name" value="INSERTION ELEMENT IS1 1 PROTEIN INSB-RELATED"/>
    <property type="match status" value="1"/>
</dbReference>